<sequence>MSDIISLPLNPQSLENVSIHLNKPFKPLKVPKLQLLERPPAVYTIVGLPVAAADCSPCAYCFAPATMSEGLGYYGVPESQIEKYGMLGRVFKWLDSSDSLTAIFQARVLHVLRYLSYCQVGHLRKVR</sequence>
<reference evidence="1 2" key="2">
    <citation type="journal article" date="2017" name="Front. Plant Sci.">
        <title>Gene Classification and Mining of Molecular Markers Useful in Red Clover (Trifolium pratense) Breeding.</title>
        <authorList>
            <person name="Istvanek J."/>
            <person name="Dluhosova J."/>
            <person name="Dluhos P."/>
            <person name="Patkova L."/>
            <person name="Nedelnik J."/>
            <person name="Repkova J."/>
        </authorList>
    </citation>
    <scope>NUCLEOTIDE SEQUENCE [LARGE SCALE GENOMIC DNA]</scope>
    <source>
        <strain evidence="2">cv. Tatra</strain>
        <tissue evidence="1">Young leaves</tissue>
    </source>
</reference>
<name>A0A2K3NVZ3_TRIPR</name>
<dbReference type="AlphaFoldDB" id="A0A2K3NVZ3"/>
<evidence type="ECO:0000313" key="1">
    <source>
        <dbReference type="EMBL" id="PNY07218.1"/>
    </source>
</evidence>
<evidence type="ECO:0000313" key="2">
    <source>
        <dbReference type="Proteomes" id="UP000236291"/>
    </source>
</evidence>
<dbReference type="Proteomes" id="UP000236291">
    <property type="component" value="Unassembled WGS sequence"/>
</dbReference>
<proteinExistence type="predicted"/>
<dbReference type="EMBL" id="ASHM01001752">
    <property type="protein sequence ID" value="PNY07218.1"/>
    <property type="molecule type" value="Genomic_DNA"/>
</dbReference>
<gene>
    <name evidence="1" type="ORF">L195_g003705</name>
</gene>
<organism evidence="1 2">
    <name type="scientific">Trifolium pratense</name>
    <name type="common">Red clover</name>
    <dbReference type="NCBI Taxonomy" id="57577"/>
    <lineage>
        <taxon>Eukaryota</taxon>
        <taxon>Viridiplantae</taxon>
        <taxon>Streptophyta</taxon>
        <taxon>Embryophyta</taxon>
        <taxon>Tracheophyta</taxon>
        <taxon>Spermatophyta</taxon>
        <taxon>Magnoliopsida</taxon>
        <taxon>eudicotyledons</taxon>
        <taxon>Gunneridae</taxon>
        <taxon>Pentapetalae</taxon>
        <taxon>rosids</taxon>
        <taxon>fabids</taxon>
        <taxon>Fabales</taxon>
        <taxon>Fabaceae</taxon>
        <taxon>Papilionoideae</taxon>
        <taxon>50 kb inversion clade</taxon>
        <taxon>NPAAA clade</taxon>
        <taxon>Hologalegina</taxon>
        <taxon>IRL clade</taxon>
        <taxon>Trifolieae</taxon>
        <taxon>Trifolium</taxon>
    </lineage>
</organism>
<protein>
    <submittedName>
        <fullName evidence="1">Uncharacterized protein</fullName>
    </submittedName>
</protein>
<reference evidence="1 2" key="1">
    <citation type="journal article" date="2014" name="Am. J. Bot.">
        <title>Genome assembly and annotation for red clover (Trifolium pratense; Fabaceae).</title>
        <authorList>
            <person name="Istvanek J."/>
            <person name="Jaros M."/>
            <person name="Krenek A."/>
            <person name="Repkova J."/>
        </authorList>
    </citation>
    <scope>NUCLEOTIDE SEQUENCE [LARGE SCALE GENOMIC DNA]</scope>
    <source>
        <strain evidence="2">cv. Tatra</strain>
        <tissue evidence="1">Young leaves</tissue>
    </source>
</reference>
<accession>A0A2K3NVZ3</accession>
<comment type="caution">
    <text evidence="1">The sequence shown here is derived from an EMBL/GenBank/DDBJ whole genome shotgun (WGS) entry which is preliminary data.</text>
</comment>